<evidence type="ECO:0000313" key="2">
    <source>
        <dbReference type="Proteomes" id="UP001484535"/>
    </source>
</evidence>
<dbReference type="PANTHER" id="PTHR43611">
    <property type="entry name" value="ALPHA-D-GLUCOSE 1-PHOSPHATE PHOSPHATASE"/>
    <property type="match status" value="1"/>
</dbReference>
<dbReference type="InterPro" id="IPR036412">
    <property type="entry name" value="HAD-like_sf"/>
</dbReference>
<dbReference type="EMBL" id="JBDLBR010000005">
    <property type="protein sequence ID" value="MEN7538341.1"/>
    <property type="molecule type" value="Genomic_DNA"/>
</dbReference>
<dbReference type="InterPro" id="IPR023198">
    <property type="entry name" value="PGP-like_dom2"/>
</dbReference>
<gene>
    <name evidence="1" type="ORF">ABDJ38_14255</name>
</gene>
<dbReference type="Pfam" id="PF00702">
    <property type="entry name" value="Hydrolase"/>
    <property type="match status" value="1"/>
</dbReference>
<dbReference type="NCBIfam" id="TIGR01509">
    <property type="entry name" value="HAD-SF-IA-v3"/>
    <property type="match status" value="1"/>
</dbReference>
<name>A0ABV0D046_9SPHN</name>
<keyword evidence="1" id="KW-0378">Hydrolase</keyword>
<evidence type="ECO:0000313" key="1">
    <source>
        <dbReference type="EMBL" id="MEN7538341.1"/>
    </source>
</evidence>
<sequence length="211" mass="23536">MSDSLSHLPVAPPVAVVWDVGRVLYQWELRHLFARLIDDPEELDWFLDHVVTEEWHFEHDAGRPLAEMVPERQAQFPRHAPLIAAYAERFLESIPGPVEGTHALVETLAARGVPQYGLTNFGAEFWGMFRPTAPIFDLMQDVVVSGRERSVKPDPEIYALLEGRSGHAGSDLFFIDDRADNVAAARARGWHAHQFGNAGALEAELSAHGLL</sequence>
<comment type="caution">
    <text evidence="1">The sequence shown here is derived from an EMBL/GenBank/DDBJ whole genome shotgun (WGS) entry which is preliminary data.</text>
</comment>
<reference evidence="1 2" key="1">
    <citation type="submission" date="2024-05" db="EMBL/GenBank/DDBJ databases">
        <authorList>
            <person name="Park S."/>
        </authorList>
    </citation>
    <scope>NUCLEOTIDE SEQUENCE [LARGE SCALE GENOMIC DNA]</scope>
    <source>
        <strain evidence="1 2">DGU5</strain>
    </source>
</reference>
<proteinExistence type="predicted"/>
<dbReference type="PANTHER" id="PTHR43611:SF3">
    <property type="entry name" value="FLAVIN MONONUCLEOTIDE HYDROLASE 1, CHLOROPLATIC"/>
    <property type="match status" value="1"/>
</dbReference>
<dbReference type="RefSeq" id="WP_346785799.1">
    <property type="nucleotide sequence ID" value="NZ_JBDLBR010000005.1"/>
</dbReference>
<dbReference type="Proteomes" id="UP001484535">
    <property type="component" value="Unassembled WGS sequence"/>
</dbReference>
<keyword evidence="2" id="KW-1185">Reference proteome</keyword>
<dbReference type="GO" id="GO:0016787">
    <property type="term" value="F:hydrolase activity"/>
    <property type="evidence" value="ECO:0007669"/>
    <property type="project" value="UniProtKB-KW"/>
</dbReference>
<dbReference type="SUPFAM" id="SSF56784">
    <property type="entry name" value="HAD-like"/>
    <property type="match status" value="1"/>
</dbReference>
<protein>
    <submittedName>
        <fullName evidence="1">HAD-IA family hydrolase</fullName>
    </submittedName>
</protein>
<dbReference type="Gene3D" id="1.10.150.240">
    <property type="entry name" value="Putative phosphatase, domain 2"/>
    <property type="match status" value="1"/>
</dbReference>
<dbReference type="InterPro" id="IPR006439">
    <property type="entry name" value="HAD-SF_hydro_IA"/>
</dbReference>
<dbReference type="Gene3D" id="3.40.50.1000">
    <property type="entry name" value="HAD superfamily/HAD-like"/>
    <property type="match status" value="1"/>
</dbReference>
<organism evidence="1 2">
    <name type="scientific">Aurantiacibacter flavus</name>
    <dbReference type="NCBI Taxonomy" id="3145232"/>
    <lineage>
        <taxon>Bacteria</taxon>
        <taxon>Pseudomonadati</taxon>
        <taxon>Pseudomonadota</taxon>
        <taxon>Alphaproteobacteria</taxon>
        <taxon>Sphingomonadales</taxon>
        <taxon>Erythrobacteraceae</taxon>
        <taxon>Aurantiacibacter</taxon>
    </lineage>
</organism>
<dbReference type="InterPro" id="IPR023214">
    <property type="entry name" value="HAD_sf"/>
</dbReference>
<accession>A0ABV0D046</accession>